<dbReference type="SMART" id="SM00045">
    <property type="entry name" value="DAGKa"/>
    <property type="match status" value="1"/>
</dbReference>
<dbReference type="PROSITE" id="PS50081">
    <property type="entry name" value="ZF_DAG_PE_2"/>
    <property type="match status" value="2"/>
</dbReference>
<dbReference type="CDD" id="cd20801">
    <property type="entry name" value="C1_DGKepsilon_typeIII_rpt1"/>
    <property type="match status" value="1"/>
</dbReference>
<evidence type="ECO:0000256" key="6">
    <source>
        <dbReference type="ARBA" id="ARBA00022741"/>
    </source>
</evidence>
<keyword evidence="6 10" id="KW-0547">Nucleotide-binding</keyword>
<evidence type="ECO:0000256" key="2">
    <source>
        <dbReference type="ARBA" id="ARBA00009280"/>
    </source>
</evidence>
<keyword evidence="3 10" id="KW-0808">Transferase</keyword>
<dbReference type="SUPFAM" id="SSF111331">
    <property type="entry name" value="NAD kinase/diacylglycerol kinase-like"/>
    <property type="match status" value="1"/>
</dbReference>
<dbReference type="InterPro" id="IPR001206">
    <property type="entry name" value="Diacylglycerol_kinase_cat_dom"/>
</dbReference>
<dbReference type="Gene3D" id="2.60.200.40">
    <property type="match status" value="1"/>
</dbReference>
<dbReference type="SMART" id="SM00046">
    <property type="entry name" value="DAGKc"/>
    <property type="match status" value="1"/>
</dbReference>
<keyword evidence="11" id="KW-0472">Membrane</keyword>
<dbReference type="InterPro" id="IPR000756">
    <property type="entry name" value="Diacylglycerol_kin_accessory"/>
</dbReference>
<keyword evidence="7 10" id="KW-0418">Kinase</keyword>
<evidence type="ECO:0000256" key="4">
    <source>
        <dbReference type="ARBA" id="ARBA00022723"/>
    </source>
</evidence>
<keyword evidence="11" id="KW-1133">Transmembrane helix</keyword>
<dbReference type="SUPFAM" id="SSF57889">
    <property type="entry name" value="Cysteine-rich domain"/>
    <property type="match status" value="1"/>
</dbReference>
<comment type="catalytic activity">
    <reaction evidence="1 10">
        <text>a 1,2-diacyl-sn-glycerol + ATP = a 1,2-diacyl-sn-glycero-3-phosphate + ADP + H(+)</text>
        <dbReference type="Rhea" id="RHEA:10272"/>
        <dbReference type="ChEBI" id="CHEBI:15378"/>
        <dbReference type="ChEBI" id="CHEBI:17815"/>
        <dbReference type="ChEBI" id="CHEBI:30616"/>
        <dbReference type="ChEBI" id="CHEBI:58608"/>
        <dbReference type="ChEBI" id="CHEBI:456216"/>
        <dbReference type="EC" id="2.7.1.107"/>
    </reaction>
</comment>
<dbReference type="InterPro" id="IPR016064">
    <property type="entry name" value="NAD/diacylglycerol_kinase_sf"/>
</dbReference>
<dbReference type="GO" id="GO:0016020">
    <property type="term" value="C:membrane"/>
    <property type="evidence" value="ECO:0007669"/>
    <property type="project" value="TreeGrafter"/>
</dbReference>
<dbReference type="InterPro" id="IPR046349">
    <property type="entry name" value="C1-like_sf"/>
</dbReference>
<feature type="transmembrane region" description="Helical" evidence="11">
    <location>
        <begin position="33"/>
        <end position="53"/>
    </location>
</feature>
<dbReference type="RefSeq" id="XP_025836278.1">
    <property type="nucleotide sequence ID" value="XM_025980493.1"/>
</dbReference>
<evidence type="ECO:0000259" key="13">
    <source>
        <dbReference type="PROSITE" id="PS50146"/>
    </source>
</evidence>
<dbReference type="PROSITE" id="PS00479">
    <property type="entry name" value="ZF_DAG_PE_1"/>
    <property type="match status" value="1"/>
</dbReference>
<evidence type="ECO:0000256" key="10">
    <source>
        <dbReference type="RuleBase" id="RU361128"/>
    </source>
</evidence>
<keyword evidence="4" id="KW-0479">Metal-binding</keyword>
<comment type="similarity">
    <text evidence="2 10">Belongs to the eukaryotic diacylglycerol kinase family.</text>
</comment>
<dbReference type="RefSeq" id="XP_025836279.1">
    <property type="nucleotide sequence ID" value="XM_025980494.1"/>
</dbReference>
<dbReference type="FunFam" id="2.60.200.40:FF:000019">
    <property type="entry name" value="Diacylglycerol kinase"/>
    <property type="match status" value="1"/>
</dbReference>
<dbReference type="GO" id="GO:0005524">
    <property type="term" value="F:ATP binding"/>
    <property type="evidence" value="ECO:0007669"/>
    <property type="project" value="UniProtKB-KW"/>
</dbReference>
<keyword evidence="11" id="KW-0812">Transmembrane</keyword>
<evidence type="ECO:0000256" key="11">
    <source>
        <dbReference type="SAM" id="Phobius"/>
    </source>
</evidence>
<dbReference type="GO" id="GO:0046872">
    <property type="term" value="F:metal ion binding"/>
    <property type="evidence" value="ECO:0007669"/>
    <property type="project" value="UniProtKB-KW"/>
</dbReference>
<keyword evidence="14" id="KW-1185">Reference proteome</keyword>
<dbReference type="OrthoDB" id="242257at2759"/>
<evidence type="ECO:0000256" key="5">
    <source>
        <dbReference type="ARBA" id="ARBA00022737"/>
    </source>
</evidence>
<feature type="domain" description="Phorbol-ester/DAG-type" evidence="12">
    <location>
        <begin position="132"/>
        <end position="183"/>
    </location>
</feature>
<dbReference type="Gene3D" id="3.40.50.10330">
    <property type="entry name" value="Probable inorganic polyphosphate/atp-NAD kinase, domain 1"/>
    <property type="match status" value="1"/>
</dbReference>
<gene>
    <name evidence="16" type="primary">LOC108740025</name>
    <name evidence="15" type="synonym">LOC108740036</name>
</gene>
<dbReference type="SMART" id="SM00109">
    <property type="entry name" value="C1"/>
    <property type="match status" value="2"/>
</dbReference>
<dbReference type="Pfam" id="PF00609">
    <property type="entry name" value="DAGK_acc"/>
    <property type="match status" value="1"/>
</dbReference>
<evidence type="ECO:0000256" key="7">
    <source>
        <dbReference type="ARBA" id="ARBA00022777"/>
    </source>
</evidence>
<dbReference type="GeneID" id="108740025"/>
<sequence length="551" mass="61748">MAIFSKLIKDKPNAGGYPTYIMISLGPSIFPSYGVFIPIVSTILLCVASYYVFKWLSTDSVIPIRDVTKKHNWKTIQISSKPWYCSVCEALLLNGIGVYCDCCGIFSDPDCVKTANKELKCKVVTSKSEEHFHHWIKGNLSLGAMCVVCKEECSVEPGLVDYQCCWCHRTVHTECLEKINKECDFGPFRNMIVPPWCVQVARLKSSIHRHLLLRGVKNPGWKDWCPLIVAGNRKSGNNDGATVLSEFRRYLNPAQVLDLADRPPAAALQWCVLTSPKRLKLLGAGGDGTVAWILTTAFRMDLDPEPPIAILPLGTGNDLSRVLGWGRENPSEVNVPDLLKKIDRAEVIDIDRWRIDVTPYRNLSNLGIRIPSKTLYMYNYFSIGVDAQVALDFHKTRDSKFYIFGSRIFNKLLYLCFGTQQVVTADCKNIEKRLDLYLDGKYIDLPELESIVILNIPSWGAGVDLWGLCESENPQSYNDGILEVVGIYSSFHIAQLQVGLSTPHVLGQARTVEVNIKKTCPAQIDGEPWEQHPAHLKVALVNKASVLLNQE</sequence>
<dbReference type="InterPro" id="IPR017438">
    <property type="entry name" value="ATP-NAD_kinase_N"/>
</dbReference>
<feature type="domain" description="Phorbol-ester/DAG-type" evidence="12">
    <location>
        <begin position="70"/>
        <end position="121"/>
    </location>
</feature>
<dbReference type="Pfam" id="PF00781">
    <property type="entry name" value="DAGK_cat"/>
    <property type="match status" value="1"/>
</dbReference>
<dbReference type="InterPro" id="IPR002219">
    <property type="entry name" value="PKC_DAG/PE"/>
</dbReference>
<dbReference type="Gene3D" id="3.30.60.20">
    <property type="match status" value="1"/>
</dbReference>
<evidence type="ECO:0000256" key="9">
    <source>
        <dbReference type="ARBA" id="ARBA00022840"/>
    </source>
</evidence>
<keyword evidence="8" id="KW-0862">Zinc</keyword>
<evidence type="ECO:0000313" key="14">
    <source>
        <dbReference type="Proteomes" id="UP000192223"/>
    </source>
</evidence>
<dbReference type="AlphaFoldDB" id="A0A7F5RJV0"/>
<evidence type="ECO:0000256" key="1">
    <source>
        <dbReference type="ARBA" id="ARBA00001383"/>
    </source>
</evidence>
<evidence type="ECO:0000313" key="16">
    <source>
        <dbReference type="RefSeq" id="XP_025836279.1"/>
    </source>
</evidence>
<evidence type="ECO:0000313" key="15">
    <source>
        <dbReference type="RefSeq" id="XP_025836278.1"/>
    </source>
</evidence>
<dbReference type="KEGG" id="apln:108740025"/>
<dbReference type="InterPro" id="IPR037607">
    <property type="entry name" value="DGK"/>
</dbReference>
<evidence type="ECO:0000256" key="8">
    <source>
        <dbReference type="ARBA" id="ARBA00022833"/>
    </source>
</evidence>
<dbReference type="EC" id="2.7.1.107" evidence="10"/>
<evidence type="ECO:0000256" key="3">
    <source>
        <dbReference type="ARBA" id="ARBA00022679"/>
    </source>
</evidence>
<dbReference type="GO" id="GO:0007200">
    <property type="term" value="P:phospholipase C-activating G protein-coupled receptor signaling pathway"/>
    <property type="evidence" value="ECO:0007669"/>
    <property type="project" value="InterPro"/>
</dbReference>
<dbReference type="PANTHER" id="PTHR11255:SF118">
    <property type="entry name" value="DIACYLGLYCEROL KINASE EPSILON"/>
    <property type="match status" value="1"/>
</dbReference>
<dbReference type="KEGG" id="apln:108740036"/>
<reference evidence="15 16" key="1">
    <citation type="submission" date="2025-04" db="UniProtKB">
        <authorList>
            <consortium name="RefSeq"/>
        </authorList>
    </citation>
    <scope>IDENTIFICATION</scope>
    <source>
        <tissue evidence="15 16">Entire body</tissue>
    </source>
</reference>
<dbReference type="PANTHER" id="PTHR11255">
    <property type="entry name" value="DIACYLGLYCEROL KINASE"/>
    <property type="match status" value="1"/>
</dbReference>
<feature type="domain" description="DAGKc" evidence="13">
    <location>
        <begin position="222"/>
        <end position="359"/>
    </location>
</feature>
<dbReference type="CDD" id="cd20853">
    <property type="entry name" value="C1_DGKepsilon_typeIII_rpt2"/>
    <property type="match status" value="1"/>
</dbReference>
<proteinExistence type="inferred from homology"/>
<keyword evidence="5" id="KW-0677">Repeat</keyword>
<keyword evidence="9 10" id="KW-0067">ATP-binding</keyword>
<organism evidence="14 16">
    <name type="scientific">Agrilus planipennis</name>
    <name type="common">Emerald ash borer</name>
    <name type="synonym">Agrilus marcopoli</name>
    <dbReference type="NCBI Taxonomy" id="224129"/>
    <lineage>
        <taxon>Eukaryota</taxon>
        <taxon>Metazoa</taxon>
        <taxon>Ecdysozoa</taxon>
        <taxon>Arthropoda</taxon>
        <taxon>Hexapoda</taxon>
        <taxon>Insecta</taxon>
        <taxon>Pterygota</taxon>
        <taxon>Neoptera</taxon>
        <taxon>Endopterygota</taxon>
        <taxon>Coleoptera</taxon>
        <taxon>Polyphaga</taxon>
        <taxon>Elateriformia</taxon>
        <taxon>Buprestoidea</taxon>
        <taxon>Buprestidae</taxon>
        <taxon>Agrilinae</taxon>
        <taxon>Agrilus</taxon>
    </lineage>
</organism>
<name>A0A7F5RJV0_AGRPL</name>
<accession>A0A7F5RJV0</accession>
<dbReference type="Proteomes" id="UP000192223">
    <property type="component" value="Unplaced"/>
</dbReference>
<protein>
    <recommendedName>
        <fullName evidence="10">Diacylglycerol kinase</fullName>
        <shortName evidence="10">DAG kinase</shortName>
        <ecNumber evidence="10">2.7.1.107</ecNumber>
    </recommendedName>
</protein>
<dbReference type="Pfam" id="PF00130">
    <property type="entry name" value="C1_1"/>
    <property type="match status" value="1"/>
</dbReference>
<dbReference type="GO" id="GO:0004143">
    <property type="term" value="F:ATP-dependent diacylglycerol kinase activity"/>
    <property type="evidence" value="ECO:0007669"/>
    <property type="project" value="UniProtKB-EC"/>
</dbReference>
<evidence type="ECO:0000259" key="12">
    <source>
        <dbReference type="PROSITE" id="PS50081"/>
    </source>
</evidence>
<dbReference type="PROSITE" id="PS50146">
    <property type="entry name" value="DAGK"/>
    <property type="match status" value="1"/>
</dbReference>